<dbReference type="SUPFAM" id="SSF50494">
    <property type="entry name" value="Trypsin-like serine proteases"/>
    <property type="match status" value="1"/>
</dbReference>
<dbReference type="AlphaFoldDB" id="A0A447GBS1"/>
<dbReference type="InterPro" id="IPR043504">
    <property type="entry name" value="Peptidase_S1_PA_chymotrypsin"/>
</dbReference>
<feature type="chain" id="PRO_5039261085" description="Trypsin" evidence="1">
    <location>
        <begin position="27"/>
        <end position="236"/>
    </location>
</feature>
<evidence type="ECO:0000313" key="2">
    <source>
        <dbReference type="EMBL" id="VDM87940.1"/>
    </source>
</evidence>
<dbReference type="OrthoDB" id="4724787at2"/>
<protein>
    <recommendedName>
        <fullName evidence="4">Trypsin</fullName>
    </recommendedName>
</protein>
<feature type="signal peptide" evidence="1">
    <location>
        <begin position="1"/>
        <end position="26"/>
    </location>
</feature>
<keyword evidence="3" id="KW-1185">Reference proteome</keyword>
<gene>
    <name evidence="2" type="ORF">MB901379_01491</name>
</gene>
<dbReference type="Gene3D" id="2.40.10.10">
    <property type="entry name" value="Trypsin-like serine proteases"/>
    <property type="match status" value="2"/>
</dbReference>
<proteinExistence type="predicted"/>
<evidence type="ECO:0008006" key="4">
    <source>
        <dbReference type="Google" id="ProtNLM"/>
    </source>
</evidence>
<name>A0A447GBS1_9MYCO</name>
<dbReference type="KEGG" id="mbai:MB901379_01491"/>
<accession>A0A447GBS1</accession>
<sequence precursor="true">MGTMFGGSCRSAVATALALVSLGAPAAAEAKTGLTVFPGMQIRQGSVACTVGFVETKMRIALSAGQCNGGPTVTDSERRVVGEVLLARRNIVGEVALDGATAGIEYEVIRLSPEVTATDRLPSGRQLQSSPGFRVRPALPVCHFGATTGQVCGGRVGSVSGNRFSIADLAADKRDLGGPVYALGDDNQAVIVGLLDGTRGSLLEAQSWHVVMRQLYLDSSSLNSPQPPLGGLTTGR</sequence>
<dbReference type="InterPro" id="IPR009003">
    <property type="entry name" value="Peptidase_S1_PA"/>
</dbReference>
<dbReference type="EMBL" id="LR130759">
    <property type="protein sequence ID" value="VDM87940.1"/>
    <property type="molecule type" value="Genomic_DNA"/>
</dbReference>
<dbReference type="Proteomes" id="UP000269998">
    <property type="component" value="Chromosome"/>
</dbReference>
<evidence type="ECO:0000313" key="3">
    <source>
        <dbReference type="Proteomes" id="UP000269998"/>
    </source>
</evidence>
<keyword evidence="1" id="KW-0732">Signal</keyword>
<organism evidence="2 3">
    <name type="scientific">Mycobacterium basiliense</name>
    <dbReference type="NCBI Taxonomy" id="2094119"/>
    <lineage>
        <taxon>Bacteria</taxon>
        <taxon>Bacillati</taxon>
        <taxon>Actinomycetota</taxon>
        <taxon>Actinomycetes</taxon>
        <taxon>Mycobacteriales</taxon>
        <taxon>Mycobacteriaceae</taxon>
        <taxon>Mycobacterium</taxon>
    </lineage>
</organism>
<dbReference type="RefSeq" id="WP_158015982.1">
    <property type="nucleotide sequence ID" value="NZ_CBCSKE010000016.1"/>
</dbReference>
<reference evidence="3" key="1">
    <citation type="submission" date="2018-02" db="EMBL/GenBank/DDBJ databases">
        <authorList>
            <person name="Seth-Smith MB H."/>
            <person name="Seth-Smith H."/>
        </authorList>
    </citation>
    <scope>NUCLEOTIDE SEQUENCE [LARGE SCALE GENOMIC DNA]</scope>
</reference>
<evidence type="ECO:0000256" key="1">
    <source>
        <dbReference type="SAM" id="SignalP"/>
    </source>
</evidence>